<dbReference type="Proteomes" id="UP000521943">
    <property type="component" value="Unassembled WGS sequence"/>
</dbReference>
<reference evidence="2 3" key="1">
    <citation type="submission" date="2020-07" db="EMBL/GenBank/DDBJ databases">
        <title>Comparative genomics of pyrophilous fungi reveals a link between fire events and developmental genes.</title>
        <authorList>
            <consortium name="DOE Joint Genome Institute"/>
            <person name="Steindorff A.S."/>
            <person name="Carver A."/>
            <person name="Calhoun S."/>
            <person name="Stillman K."/>
            <person name="Liu H."/>
            <person name="Lipzen A."/>
            <person name="Pangilinan J."/>
            <person name="Labutti K."/>
            <person name="Bruns T.D."/>
            <person name="Grigoriev I.V."/>
        </authorList>
    </citation>
    <scope>NUCLEOTIDE SEQUENCE [LARGE SCALE GENOMIC DNA]</scope>
    <source>
        <strain evidence="2 3">CBS 144469</strain>
    </source>
</reference>
<sequence>MDAHNDPLYFPHHPDFHLAFSTLDPRKHVPGDTVFVCNPPRERPWPTIHAHDPFALTCTDDDPDLDFYRTLYVAPPKMPKTKRRSVQSVLVPTFLQGSSSRPTSPDRDSFRAATPTPTTATPAKRSSRIRAHSSAASIGRWSLQVLGPPAQQQQLPPSTSTSTSTLKGAVLSPPTSPPPPISSDRDSPPPDFLLDDDPFANLTAAPVVSRASTPTPTAELPVPPTPRSPLMTVEEEEGLKETVINPISLACASSADKLVFKTACAAPRVLDAHAARGGAPAACV</sequence>
<organism evidence="2 3">
    <name type="scientific">Ephemerocybe angulata</name>
    <dbReference type="NCBI Taxonomy" id="980116"/>
    <lineage>
        <taxon>Eukaryota</taxon>
        <taxon>Fungi</taxon>
        <taxon>Dikarya</taxon>
        <taxon>Basidiomycota</taxon>
        <taxon>Agaricomycotina</taxon>
        <taxon>Agaricomycetes</taxon>
        <taxon>Agaricomycetidae</taxon>
        <taxon>Agaricales</taxon>
        <taxon>Agaricineae</taxon>
        <taxon>Psathyrellaceae</taxon>
        <taxon>Ephemerocybe</taxon>
    </lineage>
</organism>
<evidence type="ECO:0000313" key="3">
    <source>
        <dbReference type="Proteomes" id="UP000521943"/>
    </source>
</evidence>
<evidence type="ECO:0000313" key="2">
    <source>
        <dbReference type="EMBL" id="KAF6754862.1"/>
    </source>
</evidence>
<evidence type="ECO:0000256" key="1">
    <source>
        <dbReference type="SAM" id="MobiDB-lite"/>
    </source>
</evidence>
<gene>
    <name evidence="2" type="ORF">DFP72DRAFT_353441</name>
</gene>
<feature type="compositionally biased region" description="Low complexity" evidence="1">
    <location>
        <begin position="148"/>
        <end position="166"/>
    </location>
</feature>
<dbReference type="OrthoDB" id="10670222at2759"/>
<keyword evidence="3" id="KW-1185">Reference proteome</keyword>
<dbReference type="EMBL" id="JACGCI010000032">
    <property type="protein sequence ID" value="KAF6754862.1"/>
    <property type="molecule type" value="Genomic_DNA"/>
</dbReference>
<feature type="region of interest" description="Disordered" evidence="1">
    <location>
        <begin position="148"/>
        <end position="229"/>
    </location>
</feature>
<name>A0A8H6M898_9AGAR</name>
<feature type="region of interest" description="Disordered" evidence="1">
    <location>
        <begin position="93"/>
        <end position="134"/>
    </location>
</feature>
<feature type="compositionally biased region" description="Low complexity" evidence="1">
    <location>
        <begin position="112"/>
        <end position="123"/>
    </location>
</feature>
<protein>
    <submittedName>
        <fullName evidence="2">Uncharacterized protein</fullName>
    </submittedName>
</protein>
<dbReference type="AlphaFoldDB" id="A0A8H6M898"/>
<comment type="caution">
    <text evidence="2">The sequence shown here is derived from an EMBL/GenBank/DDBJ whole genome shotgun (WGS) entry which is preliminary data.</text>
</comment>
<accession>A0A8H6M898</accession>
<proteinExistence type="predicted"/>